<dbReference type="Gene3D" id="3.40.1280.10">
    <property type="match status" value="1"/>
</dbReference>
<dbReference type="OrthoDB" id="9815641at2"/>
<evidence type="ECO:0000256" key="4">
    <source>
        <dbReference type="ARBA" id="ARBA00013673"/>
    </source>
</evidence>
<comment type="function">
    <text evidence="10 12">Specifically methylates the N3 position of the uracil ring of uridine 1498 (m3U1498) in 16S rRNA. Acts on the fully assembled 30S ribosomal subunit.</text>
</comment>
<accession>A0A4V3C380</accession>
<evidence type="ECO:0000256" key="6">
    <source>
        <dbReference type="ARBA" id="ARBA00022552"/>
    </source>
</evidence>
<dbReference type="Proteomes" id="UP000295518">
    <property type="component" value="Unassembled WGS sequence"/>
</dbReference>
<protein>
    <recommendedName>
        <fullName evidence="4 12">Ribosomal RNA small subunit methyltransferase E</fullName>
        <ecNumber evidence="3 12">2.1.1.193</ecNumber>
    </recommendedName>
</protein>
<evidence type="ECO:0000256" key="10">
    <source>
        <dbReference type="ARBA" id="ARBA00025699"/>
    </source>
</evidence>
<evidence type="ECO:0000313" key="14">
    <source>
        <dbReference type="EMBL" id="TDO21069.1"/>
    </source>
</evidence>
<evidence type="ECO:0000256" key="5">
    <source>
        <dbReference type="ARBA" id="ARBA00022490"/>
    </source>
</evidence>
<evidence type="ECO:0000313" key="15">
    <source>
        <dbReference type="Proteomes" id="UP000295518"/>
    </source>
</evidence>
<dbReference type="NCBIfam" id="TIGR00046">
    <property type="entry name" value="RsmE family RNA methyltransferase"/>
    <property type="match status" value="1"/>
</dbReference>
<organism evidence="14 15">
    <name type="scientific">Mycoplasma testudineum</name>
    <dbReference type="NCBI Taxonomy" id="244584"/>
    <lineage>
        <taxon>Bacteria</taxon>
        <taxon>Bacillati</taxon>
        <taxon>Mycoplasmatota</taxon>
        <taxon>Mollicutes</taxon>
        <taxon>Mycoplasmataceae</taxon>
        <taxon>Mycoplasma</taxon>
    </lineage>
</organism>
<dbReference type="InterPro" id="IPR006700">
    <property type="entry name" value="RsmE"/>
</dbReference>
<dbReference type="PANTHER" id="PTHR30027">
    <property type="entry name" value="RIBOSOMAL RNA SMALL SUBUNIT METHYLTRANSFERASE E"/>
    <property type="match status" value="1"/>
</dbReference>
<keyword evidence="5 12" id="KW-0963">Cytoplasm</keyword>
<evidence type="ECO:0000256" key="11">
    <source>
        <dbReference type="ARBA" id="ARBA00047944"/>
    </source>
</evidence>
<gene>
    <name evidence="14" type="ORF">EI74_0089</name>
</gene>
<dbReference type="EMBL" id="SNWN01000009">
    <property type="protein sequence ID" value="TDO21069.1"/>
    <property type="molecule type" value="Genomic_DNA"/>
</dbReference>
<dbReference type="InterPro" id="IPR029028">
    <property type="entry name" value="Alpha/beta_knot_MTases"/>
</dbReference>
<reference evidence="14 15" key="1">
    <citation type="submission" date="2019-03" db="EMBL/GenBank/DDBJ databases">
        <title>Genomic Encyclopedia of Archaeal and Bacterial Type Strains, Phase II (KMG-II): from individual species to whole genera.</title>
        <authorList>
            <person name="Goeker M."/>
        </authorList>
    </citation>
    <scope>NUCLEOTIDE SEQUENCE [LARGE SCALE GENOMIC DNA]</scope>
    <source>
        <strain evidence="14 15">ATCC 700618</strain>
    </source>
</reference>
<evidence type="ECO:0000256" key="1">
    <source>
        <dbReference type="ARBA" id="ARBA00004496"/>
    </source>
</evidence>
<sequence>MYRFFVDKIENNLVKLSDEQVKHLKVIRKINSEFLVNYNGNFYVAKIENPPYANVIKSVQINHEFKHDLTVFIPLIDWKRFEILLEKCVELGAKKIIPFESKFTNFDKSFFDKKRERFSKIILASAQQSFRNIIPELCNVIKFKEIEIKSNVSYYLADSEQNSNEEINLNKINSNSALIVGPEGGFDLNEIELAKSKNINIVSLGKTILRAETAMIKMLSLVSDN</sequence>
<evidence type="ECO:0000256" key="3">
    <source>
        <dbReference type="ARBA" id="ARBA00012328"/>
    </source>
</evidence>
<keyword evidence="7 12" id="KW-0489">Methyltransferase</keyword>
<proteinExistence type="inferred from homology"/>
<evidence type="ECO:0000256" key="2">
    <source>
        <dbReference type="ARBA" id="ARBA00005528"/>
    </source>
</evidence>
<evidence type="ECO:0000259" key="13">
    <source>
        <dbReference type="Pfam" id="PF04452"/>
    </source>
</evidence>
<evidence type="ECO:0000256" key="9">
    <source>
        <dbReference type="ARBA" id="ARBA00022691"/>
    </source>
</evidence>
<dbReference type="RefSeq" id="WP_094254414.1">
    <property type="nucleotide sequence ID" value="NZ_NNCE01000001.1"/>
</dbReference>
<dbReference type="InterPro" id="IPR029026">
    <property type="entry name" value="tRNA_m1G_MTases_N"/>
</dbReference>
<dbReference type="Gene3D" id="2.40.240.20">
    <property type="entry name" value="Hypothetical PUA domain-like, domain 1"/>
    <property type="match status" value="1"/>
</dbReference>
<dbReference type="GO" id="GO:0070042">
    <property type="term" value="F:rRNA (uridine-N3-)-methyltransferase activity"/>
    <property type="evidence" value="ECO:0007669"/>
    <property type="project" value="TreeGrafter"/>
</dbReference>
<dbReference type="PANTHER" id="PTHR30027:SF3">
    <property type="entry name" value="16S RRNA (URACIL(1498)-N(3))-METHYLTRANSFERASE"/>
    <property type="match status" value="1"/>
</dbReference>
<keyword evidence="15" id="KW-1185">Reference proteome</keyword>
<name>A0A4V3C380_9MOLU</name>
<comment type="catalytic activity">
    <reaction evidence="11 12">
        <text>uridine(1498) in 16S rRNA + S-adenosyl-L-methionine = N(3)-methyluridine(1498) in 16S rRNA + S-adenosyl-L-homocysteine + H(+)</text>
        <dbReference type="Rhea" id="RHEA:42920"/>
        <dbReference type="Rhea" id="RHEA-COMP:10283"/>
        <dbReference type="Rhea" id="RHEA-COMP:10284"/>
        <dbReference type="ChEBI" id="CHEBI:15378"/>
        <dbReference type="ChEBI" id="CHEBI:57856"/>
        <dbReference type="ChEBI" id="CHEBI:59789"/>
        <dbReference type="ChEBI" id="CHEBI:65315"/>
        <dbReference type="ChEBI" id="CHEBI:74502"/>
        <dbReference type="EC" id="2.1.1.193"/>
    </reaction>
</comment>
<dbReference type="PIRSF" id="PIRSF015601">
    <property type="entry name" value="MTase_slr0722"/>
    <property type="match status" value="1"/>
</dbReference>
<comment type="subcellular location">
    <subcellularLocation>
        <location evidence="1 12">Cytoplasm</location>
    </subcellularLocation>
</comment>
<dbReference type="CDD" id="cd18084">
    <property type="entry name" value="RsmE-like"/>
    <property type="match status" value="1"/>
</dbReference>
<dbReference type="AlphaFoldDB" id="A0A4V3C380"/>
<comment type="caution">
    <text evidence="14">The sequence shown here is derived from an EMBL/GenBank/DDBJ whole genome shotgun (WGS) entry which is preliminary data.</text>
</comment>
<keyword evidence="9 12" id="KW-0949">S-adenosyl-L-methionine</keyword>
<dbReference type="NCBIfam" id="NF008701">
    <property type="entry name" value="PRK11713.5-5"/>
    <property type="match status" value="1"/>
</dbReference>
<comment type="similarity">
    <text evidence="2 12">Belongs to the RNA methyltransferase RsmE family.</text>
</comment>
<dbReference type="InterPro" id="IPR046886">
    <property type="entry name" value="RsmE_MTase_dom"/>
</dbReference>
<evidence type="ECO:0000256" key="8">
    <source>
        <dbReference type="ARBA" id="ARBA00022679"/>
    </source>
</evidence>
<keyword evidence="6 12" id="KW-0698">rRNA processing</keyword>
<evidence type="ECO:0000256" key="12">
    <source>
        <dbReference type="PIRNR" id="PIRNR015601"/>
    </source>
</evidence>
<evidence type="ECO:0000256" key="7">
    <source>
        <dbReference type="ARBA" id="ARBA00022603"/>
    </source>
</evidence>
<dbReference type="GO" id="GO:0070475">
    <property type="term" value="P:rRNA base methylation"/>
    <property type="evidence" value="ECO:0007669"/>
    <property type="project" value="TreeGrafter"/>
</dbReference>
<dbReference type="Pfam" id="PF04452">
    <property type="entry name" value="Methyltrans_RNA"/>
    <property type="match status" value="1"/>
</dbReference>
<dbReference type="GO" id="GO:0005737">
    <property type="term" value="C:cytoplasm"/>
    <property type="evidence" value="ECO:0007669"/>
    <property type="project" value="UniProtKB-SubCell"/>
</dbReference>
<keyword evidence="8 12" id="KW-0808">Transferase</keyword>
<feature type="domain" description="Ribosomal RNA small subunit methyltransferase E methyltransferase" evidence="13">
    <location>
        <begin position="65"/>
        <end position="222"/>
    </location>
</feature>
<dbReference type="EC" id="2.1.1.193" evidence="3 12"/>
<dbReference type="SUPFAM" id="SSF75217">
    <property type="entry name" value="alpha/beta knot"/>
    <property type="match status" value="1"/>
</dbReference>